<keyword evidence="2" id="KW-1185">Reference proteome</keyword>
<gene>
    <name evidence="1" type="ORF">GGQ68_002561</name>
</gene>
<dbReference type="PIRSF" id="PIRSF028291">
    <property type="entry name" value="UCP028291"/>
    <property type="match status" value="1"/>
</dbReference>
<dbReference type="AlphaFoldDB" id="A0A7W6GT50"/>
<dbReference type="EMBL" id="JACIEJ010000005">
    <property type="protein sequence ID" value="MBB3986223.1"/>
    <property type="molecule type" value="Genomic_DNA"/>
</dbReference>
<evidence type="ECO:0000313" key="1">
    <source>
        <dbReference type="EMBL" id="MBB3986223.1"/>
    </source>
</evidence>
<reference evidence="1 2" key="1">
    <citation type="submission" date="2020-08" db="EMBL/GenBank/DDBJ databases">
        <title>Genomic Encyclopedia of Type Strains, Phase IV (KMG-IV): sequencing the most valuable type-strain genomes for metagenomic binning, comparative biology and taxonomic classification.</title>
        <authorList>
            <person name="Goeker M."/>
        </authorList>
    </citation>
    <scope>NUCLEOTIDE SEQUENCE [LARGE SCALE GENOMIC DNA]</scope>
    <source>
        <strain evidence="1 2">DSM 102235</strain>
    </source>
</reference>
<evidence type="ECO:0000313" key="2">
    <source>
        <dbReference type="Proteomes" id="UP000541426"/>
    </source>
</evidence>
<name>A0A7W6GT50_9RHOB</name>
<dbReference type="RefSeq" id="WP_183966414.1">
    <property type="nucleotide sequence ID" value="NZ_BAABBZ010000007.1"/>
</dbReference>
<dbReference type="Gene3D" id="3.30.310.50">
    <property type="entry name" value="Alpha-D-phosphohexomutase, C-terminal domain"/>
    <property type="match status" value="1"/>
</dbReference>
<dbReference type="InterPro" id="IPR014543">
    <property type="entry name" value="UCP028291"/>
</dbReference>
<accession>A0A7W6GT50</accession>
<dbReference type="Proteomes" id="UP000541426">
    <property type="component" value="Unassembled WGS sequence"/>
</dbReference>
<sequence>MHSQLHDTGTFSTTHASRYLQQLCKHFGHKTEVQYDETAGTISLLMGPAQLRATDDQLEAVISAADAEGLSKARHIIDKHLERFAFREGFKAMDWQGPLPE</sequence>
<protein>
    <recommendedName>
        <fullName evidence="3">2,4-dihydroxyhept-2-ene-1,7-dioic acid aldolase</fullName>
    </recommendedName>
</protein>
<dbReference type="Pfam" id="PF09981">
    <property type="entry name" value="DUF2218"/>
    <property type="match status" value="1"/>
</dbReference>
<evidence type="ECO:0008006" key="3">
    <source>
        <dbReference type="Google" id="ProtNLM"/>
    </source>
</evidence>
<organism evidence="1 2">
    <name type="scientific">Sagittula marina</name>
    <dbReference type="NCBI Taxonomy" id="943940"/>
    <lineage>
        <taxon>Bacteria</taxon>
        <taxon>Pseudomonadati</taxon>
        <taxon>Pseudomonadota</taxon>
        <taxon>Alphaproteobacteria</taxon>
        <taxon>Rhodobacterales</taxon>
        <taxon>Roseobacteraceae</taxon>
        <taxon>Sagittula</taxon>
    </lineage>
</organism>
<comment type="caution">
    <text evidence="1">The sequence shown here is derived from an EMBL/GenBank/DDBJ whole genome shotgun (WGS) entry which is preliminary data.</text>
</comment>
<proteinExistence type="predicted"/>